<dbReference type="AlphaFoldDB" id="A0A8H3XK05"/>
<evidence type="ECO:0000256" key="16">
    <source>
        <dbReference type="SAM" id="MobiDB-lite"/>
    </source>
</evidence>
<evidence type="ECO:0000256" key="7">
    <source>
        <dbReference type="ARBA" id="ARBA00022729"/>
    </source>
</evidence>
<evidence type="ECO:0000256" key="8">
    <source>
        <dbReference type="ARBA" id="ARBA00022989"/>
    </source>
</evidence>
<proteinExistence type="inferred from homology"/>
<comment type="catalytic activity">
    <reaction evidence="1">
        <text>Preferential release of a C-terminal arginine or lysine residue.</text>
        <dbReference type="EC" id="3.4.16.6"/>
    </reaction>
</comment>
<dbReference type="GO" id="GO:0006508">
    <property type="term" value="P:proteolysis"/>
    <property type="evidence" value="ECO:0007669"/>
    <property type="project" value="InterPro"/>
</dbReference>
<evidence type="ECO:0000256" key="12">
    <source>
        <dbReference type="ARBA" id="ARBA00038895"/>
    </source>
</evidence>
<dbReference type="Proteomes" id="UP000439903">
    <property type="component" value="Unassembled WGS sequence"/>
</dbReference>
<evidence type="ECO:0000256" key="5">
    <source>
        <dbReference type="ARBA" id="ARBA00022692"/>
    </source>
</evidence>
<evidence type="ECO:0000256" key="17">
    <source>
        <dbReference type="SAM" id="Phobius"/>
    </source>
</evidence>
<keyword evidence="10 17" id="KW-0472">Membrane</keyword>
<evidence type="ECO:0000256" key="6">
    <source>
        <dbReference type="ARBA" id="ARBA00022703"/>
    </source>
</evidence>
<dbReference type="PANTHER" id="PTHR11802:SF190">
    <property type="entry name" value="PHEROMONE-PROCESSING CARBOXYPEPTIDASE KEX1"/>
    <property type="match status" value="1"/>
</dbReference>
<evidence type="ECO:0000256" key="9">
    <source>
        <dbReference type="ARBA" id="ARBA00023034"/>
    </source>
</evidence>
<evidence type="ECO:0000256" key="13">
    <source>
        <dbReference type="ARBA" id="ARBA00040403"/>
    </source>
</evidence>
<dbReference type="SUPFAM" id="SSF53474">
    <property type="entry name" value="alpha/beta-Hydrolases"/>
    <property type="match status" value="1"/>
</dbReference>
<evidence type="ECO:0000313" key="19">
    <source>
        <dbReference type="Proteomes" id="UP000439903"/>
    </source>
</evidence>
<dbReference type="GO" id="GO:0005802">
    <property type="term" value="C:trans-Golgi network"/>
    <property type="evidence" value="ECO:0007669"/>
    <property type="project" value="TreeGrafter"/>
</dbReference>
<dbReference type="EMBL" id="WTPW01000918">
    <property type="protein sequence ID" value="KAF0469548.1"/>
    <property type="molecule type" value="Genomic_DNA"/>
</dbReference>
<dbReference type="GO" id="GO:0004185">
    <property type="term" value="F:serine-type carboxypeptidase activity"/>
    <property type="evidence" value="ECO:0007669"/>
    <property type="project" value="UniProtKB-EC"/>
</dbReference>
<feature type="compositionally biased region" description="Polar residues" evidence="16">
    <location>
        <begin position="480"/>
        <end position="490"/>
    </location>
</feature>
<sequence>MDGVFLENGPWRINSDQSLRIIDGSWNEYANMLYVDQPVGTGFSYANNSGYLNSLTQVPDEFLLFLDQFFEIFPEYSKDEIYIAGESFAGTFIPYIASGILKRNSETNTTTNRIYNLKGIAIGNGWVDPITQYNAYYTYAINHDLIRGEDFKKAVKAQLSDCMAAVKASFTIHNDLCEEVLHTILRSSRETVGNKETCLNQYDIRDHNDSYPSCGLGWPYELPTVYKYLQRADVIQAIHAESKNTAWVECSPSVSRGFDHDMSPPSITLLPSILEKINVLLFSGDQDLICNKEGTEAFIKELEWNGAKGFQNLNTTTLTFNNTMYGHMISERNLTYVVIYNASHMVPYDVPVASMDMMYRFMGMKPQFVTFPSGATYNFNYENTLASNKTSTDKYVPHEILDRYYNAGTVTLIIVICGVIALAAFVYRGKLKRKRSTSKTMKAVVESSNSEMDELVIETPLFQSDNVDHFGDSEEEDNSHGQTFESGMRNNQDRYVDDEKARYVDDEEQTRYVDDDEQVRFIDNEEDHDKEMRMKPNED</sequence>
<comment type="similarity">
    <text evidence="3">Belongs to the peptidase S10 family.</text>
</comment>
<feature type="region of interest" description="Disordered" evidence="16">
    <location>
        <begin position="466"/>
        <end position="539"/>
    </location>
</feature>
<keyword evidence="19" id="KW-1185">Reference proteome</keyword>
<name>A0A8H3XK05_GIGMA</name>
<dbReference type="PRINTS" id="PR00724">
    <property type="entry name" value="CRBOXYPTASEC"/>
</dbReference>
<comment type="subcellular location">
    <subcellularLocation>
        <location evidence="2">Golgi apparatus</location>
        <location evidence="2">trans-Golgi network membrane</location>
        <topology evidence="2">Single-pass type I membrane protein</topology>
    </subcellularLocation>
</comment>
<gene>
    <name evidence="18" type="ORF">F8M41_025527</name>
</gene>
<dbReference type="Gene3D" id="3.40.50.1820">
    <property type="entry name" value="alpha/beta hydrolase"/>
    <property type="match status" value="1"/>
</dbReference>
<evidence type="ECO:0000256" key="3">
    <source>
        <dbReference type="ARBA" id="ARBA00009431"/>
    </source>
</evidence>
<dbReference type="EC" id="3.4.16.6" evidence="12"/>
<evidence type="ECO:0000256" key="10">
    <source>
        <dbReference type="ARBA" id="ARBA00023136"/>
    </source>
</evidence>
<comment type="caution">
    <text evidence="18">The sequence shown here is derived from an EMBL/GenBank/DDBJ whole genome shotgun (WGS) entry which is preliminary data.</text>
</comment>
<evidence type="ECO:0000256" key="1">
    <source>
        <dbReference type="ARBA" id="ARBA00001003"/>
    </source>
</evidence>
<dbReference type="GO" id="GO:0006915">
    <property type="term" value="P:apoptotic process"/>
    <property type="evidence" value="ECO:0007669"/>
    <property type="project" value="UniProtKB-KW"/>
</dbReference>
<dbReference type="InterPro" id="IPR029058">
    <property type="entry name" value="AB_hydrolase_fold"/>
</dbReference>
<evidence type="ECO:0000313" key="18">
    <source>
        <dbReference type="EMBL" id="KAF0469548.1"/>
    </source>
</evidence>
<reference evidence="18 19" key="1">
    <citation type="journal article" date="2019" name="Environ. Microbiol.">
        <title>At the nexus of three kingdoms: the genome of the mycorrhizal fungus Gigaspora margarita provides insights into plant, endobacterial and fungal interactions.</title>
        <authorList>
            <person name="Venice F."/>
            <person name="Ghignone S."/>
            <person name="Salvioli di Fossalunga A."/>
            <person name="Amselem J."/>
            <person name="Novero M."/>
            <person name="Xianan X."/>
            <person name="Sedzielewska Toro K."/>
            <person name="Morin E."/>
            <person name="Lipzen A."/>
            <person name="Grigoriev I.V."/>
            <person name="Henrissat B."/>
            <person name="Martin F.M."/>
            <person name="Bonfante P."/>
        </authorList>
    </citation>
    <scope>NUCLEOTIDE SEQUENCE [LARGE SCALE GENOMIC DNA]</scope>
    <source>
        <strain evidence="18 19">BEG34</strain>
    </source>
</reference>
<keyword evidence="7" id="KW-0732">Signal</keyword>
<keyword evidence="6" id="KW-0053">Apoptosis</keyword>
<keyword evidence="18" id="KW-0378">Hydrolase</keyword>
<feature type="compositionally biased region" description="Basic and acidic residues" evidence="16">
    <location>
        <begin position="491"/>
        <end position="539"/>
    </location>
</feature>
<dbReference type="OrthoDB" id="443318at2759"/>
<keyword evidence="11" id="KW-0325">Glycoprotein</keyword>
<keyword evidence="4" id="KW-0121">Carboxypeptidase</keyword>
<keyword evidence="4" id="KW-0645">Protease</keyword>
<organism evidence="18 19">
    <name type="scientific">Gigaspora margarita</name>
    <dbReference type="NCBI Taxonomy" id="4874"/>
    <lineage>
        <taxon>Eukaryota</taxon>
        <taxon>Fungi</taxon>
        <taxon>Fungi incertae sedis</taxon>
        <taxon>Mucoromycota</taxon>
        <taxon>Glomeromycotina</taxon>
        <taxon>Glomeromycetes</taxon>
        <taxon>Diversisporales</taxon>
        <taxon>Gigasporaceae</taxon>
        <taxon>Gigaspora</taxon>
    </lineage>
</organism>
<dbReference type="InterPro" id="IPR001563">
    <property type="entry name" value="Peptidase_S10"/>
</dbReference>
<dbReference type="InterPro" id="IPR033124">
    <property type="entry name" value="Ser_caboxypep_his_AS"/>
</dbReference>
<protein>
    <recommendedName>
        <fullName evidence="14">Pheromone-processing carboxypeptidase KEX1</fullName>
        <ecNumber evidence="12">3.4.16.6</ecNumber>
    </recommendedName>
    <alternativeName>
        <fullName evidence="15">Carboxypeptidase D</fullName>
    </alternativeName>
    <alternativeName>
        <fullName evidence="13">Pheromone-processing carboxypeptidase kex1</fullName>
    </alternativeName>
</protein>
<dbReference type="PANTHER" id="PTHR11802">
    <property type="entry name" value="SERINE PROTEASE FAMILY S10 SERINE CARBOXYPEPTIDASE"/>
    <property type="match status" value="1"/>
</dbReference>
<evidence type="ECO:0000256" key="15">
    <source>
        <dbReference type="ARBA" id="ARBA00042717"/>
    </source>
</evidence>
<dbReference type="Pfam" id="PF00450">
    <property type="entry name" value="Peptidase_S10"/>
    <property type="match status" value="1"/>
</dbReference>
<evidence type="ECO:0000256" key="11">
    <source>
        <dbReference type="ARBA" id="ARBA00023180"/>
    </source>
</evidence>
<evidence type="ECO:0000256" key="14">
    <source>
        <dbReference type="ARBA" id="ARBA00040628"/>
    </source>
</evidence>
<dbReference type="PROSITE" id="PS00560">
    <property type="entry name" value="CARBOXYPEPT_SER_HIS"/>
    <property type="match status" value="1"/>
</dbReference>
<keyword evidence="8 17" id="KW-1133">Transmembrane helix</keyword>
<evidence type="ECO:0000256" key="2">
    <source>
        <dbReference type="ARBA" id="ARBA00004393"/>
    </source>
</evidence>
<accession>A0A8H3XK05</accession>
<feature type="transmembrane region" description="Helical" evidence="17">
    <location>
        <begin position="404"/>
        <end position="427"/>
    </location>
</feature>
<keyword evidence="5 17" id="KW-0812">Transmembrane</keyword>
<keyword evidence="9" id="KW-0333">Golgi apparatus</keyword>
<evidence type="ECO:0000256" key="4">
    <source>
        <dbReference type="ARBA" id="ARBA00022645"/>
    </source>
</evidence>